<protein>
    <submittedName>
        <fullName evidence="2">Uncharacterized protein</fullName>
    </submittedName>
</protein>
<keyword evidence="3" id="KW-1185">Reference proteome</keyword>
<proteinExistence type="predicted"/>
<evidence type="ECO:0000313" key="3">
    <source>
        <dbReference type="Proteomes" id="UP000708208"/>
    </source>
</evidence>
<dbReference type="AlphaFoldDB" id="A0A8J2KZA3"/>
<evidence type="ECO:0000313" key="2">
    <source>
        <dbReference type="EMBL" id="CAG7822802.1"/>
    </source>
</evidence>
<accession>A0A8J2KZA3</accession>
<gene>
    <name evidence="2" type="ORF">AFUS01_LOCUS33054</name>
</gene>
<dbReference type="PANTHER" id="PTHR37558:SF1">
    <property type="entry name" value="HTH CENPB-TYPE DOMAIN-CONTAINING PROTEIN"/>
    <property type="match status" value="1"/>
</dbReference>
<dbReference type="Proteomes" id="UP000708208">
    <property type="component" value="Unassembled WGS sequence"/>
</dbReference>
<dbReference type="EMBL" id="CAJVCH010527495">
    <property type="protein sequence ID" value="CAG7822802.1"/>
    <property type="molecule type" value="Genomic_DNA"/>
</dbReference>
<reference evidence="2" key="1">
    <citation type="submission" date="2021-06" db="EMBL/GenBank/DDBJ databases">
        <authorList>
            <person name="Hodson N. C."/>
            <person name="Mongue J. A."/>
            <person name="Jaron S. K."/>
        </authorList>
    </citation>
    <scope>NUCLEOTIDE SEQUENCE</scope>
</reference>
<dbReference type="PANTHER" id="PTHR37558">
    <property type="entry name" value="HTH CENPB-TYPE DOMAIN-CONTAINING PROTEIN"/>
    <property type="match status" value="1"/>
</dbReference>
<feature type="non-terminal residue" evidence="2">
    <location>
        <position position="116"/>
    </location>
</feature>
<feature type="compositionally biased region" description="Basic residues" evidence="1">
    <location>
        <begin position="12"/>
        <end position="24"/>
    </location>
</feature>
<sequence length="116" mass="13534">MPARKSPGSSHKVCKTPKEKKPKKERFGFNIEKDIRLLRTAIALNPWQLGDDKWTQVAKELNEMFKYDVTPRTTKDRVDRLVIQLKQQELKSKTGTEEQQTERGELIQQIIAIVEE</sequence>
<evidence type="ECO:0000256" key="1">
    <source>
        <dbReference type="SAM" id="MobiDB-lite"/>
    </source>
</evidence>
<comment type="caution">
    <text evidence="2">The sequence shown here is derived from an EMBL/GenBank/DDBJ whole genome shotgun (WGS) entry which is preliminary data.</text>
</comment>
<feature type="region of interest" description="Disordered" evidence="1">
    <location>
        <begin position="1"/>
        <end position="24"/>
    </location>
</feature>
<organism evidence="2 3">
    <name type="scientific">Allacma fusca</name>
    <dbReference type="NCBI Taxonomy" id="39272"/>
    <lineage>
        <taxon>Eukaryota</taxon>
        <taxon>Metazoa</taxon>
        <taxon>Ecdysozoa</taxon>
        <taxon>Arthropoda</taxon>
        <taxon>Hexapoda</taxon>
        <taxon>Collembola</taxon>
        <taxon>Symphypleona</taxon>
        <taxon>Sminthuridae</taxon>
        <taxon>Allacma</taxon>
    </lineage>
</organism>
<name>A0A8J2KZA3_9HEXA</name>